<gene>
    <name evidence="2" type="ORF">DRY71_26560</name>
</gene>
<dbReference type="AlphaFoldDB" id="A0A5U9KYM7"/>
<keyword evidence="1" id="KW-0472">Membrane</keyword>
<proteinExistence type="predicted"/>
<feature type="transmembrane region" description="Helical" evidence="1">
    <location>
        <begin position="15"/>
        <end position="34"/>
    </location>
</feature>
<organism evidence="2">
    <name type="scientific">Salmonella newport</name>
    <dbReference type="NCBI Taxonomy" id="108619"/>
    <lineage>
        <taxon>Bacteria</taxon>
        <taxon>Pseudomonadati</taxon>
        <taxon>Pseudomonadota</taxon>
        <taxon>Gammaproteobacteria</taxon>
        <taxon>Enterobacterales</taxon>
        <taxon>Enterobacteriaceae</taxon>
        <taxon>Salmonella</taxon>
    </lineage>
</organism>
<sequence length="277" mass="32907">MDSLFNYLLNYMNNILSNSVLLSIIAILISYTFIKYKSGSSFSIAYKFLIIFLGNTKNKDDLINEIVDIEKFNFQFNTRAISIKQKESFELWIRKYELDFRLISKLKRNFNIDYLKIKKIKIYKPILLFISLLVIFILLFEAIIIASKDAGLVSINKSEWFWLSEKEATEYNFLYINKKDWVITPESCKKTDRIMTSLSKEAINNICLFFNSPKSKSYIENLIKEQRISFIILSIILLLGIYYLYNILKSLSAAYESRIMVYNKIKKYRYRHRNKTL</sequence>
<protein>
    <submittedName>
        <fullName evidence="2">Uncharacterized protein</fullName>
    </submittedName>
</protein>
<dbReference type="EMBL" id="AAGUYM010000061">
    <property type="protein sequence ID" value="EBS2696226.1"/>
    <property type="molecule type" value="Genomic_DNA"/>
</dbReference>
<comment type="caution">
    <text evidence="2">The sequence shown here is derived from an EMBL/GenBank/DDBJ whole genome shotgun (WGS) entry which is preliminary data.</text>
</comment>
<name>A0A5U9KYM7_SALNE</name>
<keyword evidence="1" id="KW-0812">Transmembrane</keyword>
<reference evidence="2" key="1">
    <citation type="submission" date="2018-07" db="EMBL/GenBank/DDBJ databases">
        <authorList>
            <person name="Ashton P.M."/>
            <person name="Dallman T."/>
            <person name="Nair S."/>
            <person name="De Pinna E."/>
            <person name="Peters T."/>
            <person name="Grant K."/>
        </authorList>
    </citation>
    <scope>NUCLEOTIDE SEQUENCE [LARGE SCALE GENOMIC DNA]</scope>
    <source>
        <strain evidence="2">436933</strain>
    </source>
</reference>
<feature type="transmembrane region" description="Helical" evidence="1">
    <location>
        <begin position="126"/>
        <end position="146"/>
    </location>
</feature>
<dbReference type="InterPro" id="IPR046188">
    <property type="entry name" value="DUF6216"/>
</dbReference>
<evidence type="ECO:0000256" key="1">
    <source>
        <dbReference type="SAM" id="Phobius"/>
    </source>
</evidence>
<evidence type="ECO:0000313" key="2">
    <source>
        <dbReference type="EMBL" id="EBS2696226.1"/>
    </source>
</evidence>
<accession>A0A5U9KYM7</accession>
<dbReference type="Pfam" id="PF19723">
    <property type="entry name" value="DUF6216"/>
    <property type="match status" value="1"/>
</dbReference>
<dbReference type="Proteomes" id="UP000839726">
    <property type="component" value="Unassembled WGS sequence"/>
</dbReference>
<feature type="transmembrane region" description="Helical" evidence="1">
    <location>
        <begin position="228"/>
        <end position="248"/>
    </location>
</feature>
<keyword evidence="1" id="KW-1133">Transmembrane helix</keyword>